<gene>
    <name evidence="3" type="ORF">PsYK624_051000</name>
</gene>
<keyword evidence="2" id="KW-1133">Transmembrane helix</keyword>
<keyword evidence="2" id="KW-0812">Transmembrane</keyword>
<sequence length="129" mass="13260">MPPVPSLAKRAAPGTPSTASLYVTLPVVVGLTLLLAVCVVLSRRSRRAEQSRVPLNGCIVSASPVSACAGDQADETTPNAPPAAHLRASPARGPAYQDVALDSSVNRGAEPPPYEAEPKPPRYMHGGAA</sequence>
<comment type="caution">
    <text evidence="3">The sequence shown here is derived from an EMBL/GenBank/DDBJ whole genome shotgun (WGS) entry which is preliminary data.</text>
</comment>
<reference evidence="3 4" key="1">
    <citation type="submission" date="2021-08" db="EMBL/GenBank/DDBJ databases">
        <title>Draft Genome Sequence of Phanerochaete sordida strain YK-624.</title>
        <authorList>
            <person name="Mori T."/>
            <person name="Dohra H."/>
            <person name="Suzuki T."/>
            <person name="Kawagishi H."/>
            <person name="Hirai H."/>
        </authorList>
    </citation>
    <scope>NUCLEOTIDE SEQUENCE [LARGE SCALE GENOMIC DNA]</scope>
    <source>
        <strain evidence="3 4">YK-624</strain>
    </source>
</reference>
<dbReference type="EMBL" id="BPQB01000011">
    <property type="protein sequence ID" value="GJE89011.1"/>
    <property type="molecule type" value="Genomic_DNA"/>
</dbReference>
<evidence type="ECO:0000256" key="1">
    <source>
        <dbReference type="SAM" id="MobiDB-lite"/>
    </source>
</evidence>
<keyword evidence="2" id="KW-0472">Membrane</keyword>
<name>A0A9P3G6A1_9APHY</name>
<keyword evidence="4" id="KW-1185">Reference proteome</keyword>
<accession>A0A9P3G6A1</accession>
<organism evidence="3 4">
    <name type="scientific">Phanerochaete sordida</name>
    <dbReference type="NCBI Taxonomy" id="48140"/>
    <lineage>
        <taxon>Eukaryota</taxon>
        <taxon>Fungi</taxon>
        <taxon>Dikarya</taxon>
        <taxon>Basidiomycota</taxon>
        <taxon>Agaricomycotina</taxon>
        <taxon>Agaricomycetes</taxon>
        <taxon>Polyporales</taxon>
        <taxon>Phanerochaetaceae</taxon>
        <taxon>Phanerochaete</taxon>
    </lineage>
</organism>
<feature type="transmembrane region" description="Helical" evidence="2">
    <location>
        <begin position="20"/>
        <end position="42"/>
    </location>
</feature>
<proteinExistence type="predicted"/>
<evidence type="ECO:0000256" key="2">
    <source>
        <dbReference type="SAM" id="Phobius"/>
    </source>
</evidence>
<evidence type="ECO:0000313" key="4">
    <source>
        <dbReference type="Proteomes" id="UP000703269"/>
    </source>
</evidence>
<dbReference type="AlphaFoldDB" id="A0A9P3G6A1"/>
<dbReference type="Proteomes" id="UP000703269">
    <property type="component" value="Unassembled WGS sequence"/>
</dbReference>
<evidence type="ECO:0000313" key="3">
    <source>
        <dbReference type="EMBL" id="GJE89011.1"/>
    </source>
</evidence>
<protein>
    <submittedName>
        <fullName evidence="3">Uncharacterized protein</fullName>
    </submittedName>
</protein>
<feature type="region of interest" description="Disordered" evidence="1">
    <location>
        <begin position="69"/>
        <end position="129"/>
    </location>
</feature>